<accession>A0A4C1XVL8</accession>
<gene>
    <name evidence="2" type="ORF">EVAR_25368_1</name>
</gene>
<sequence length="120" mass="13759">MGENTVHTKSRRRHSAPCLPSSGREAFTRIVYYGNKKCKKSRFVLKKCEIAEKPPLNWGIGNVRRAECRSPLHNIGRNSVVEYRKVCARYFLGPAAWGRADISPREEYTYASPRVSIVKF</sequence>
<dbReference type="EMBL" id="BGZK01000997">
    <property type="protein sequence ID" value="GBP67971.1"/>
    <property type="molecule type" value="Genomic_DNA"/>
</dbReference>
<evidence type="ECO:0000313" key="2">
    <source>
        <dbReference type="EMBL" id="GBP67971.1"/>
    </source>
</evidence>
<feature type="region of interest" description="Disordered" evidence="1">
    <location>
        <begin position="1"/>
        <end position="21"/>
    </location>
</feature>
<proteinExistence type="predicted"/>
<evidence type="ECO:0000256" key="1">
    <source>
        <dbReference type="SAM" id="MobiDB-lite"/>
    </source>
</evidence>
<dbReference type="Proteomes" id="UP000299102">
    <property type="component" value="Unassembled WGS sequence"/>
</dbReference>
<keyword evidence="3" id="KW-1185">Reference proteome</keyword>
<dbReference type="AlphaFoldDB" id="A0A4C1XVL8"/>
<protein>
    <submittedName>
        <fullName evidence="2">Uncharacterized protein</fullName>
    </submittedName>
</protein>
<reference evidence="2 3" key="1">
    <citation type="journal article" date="2019" name="Commun. Biol.">
        <title>The bagworm genome reveals a unique fibroin gene that provides high tensile strength.</title>
        <authorList>
            <person name="Kono N."/>
            <person name="Nakamura H."/>
            <person name="Ohtoshi R."/>
            <person name="Tomita M."/>
            <person name="Numata K."/>
            <person name="Arakawa K."/>
        </authorList>
    </citation>
    <scope>NUCLEOTIDE SEQUENCE [LARGE SCALE GENOMIC DNA]</scope>
</reference>
<name>A0A4C1XVL8_EUMVA</name>
<organism evidence="2 3">
    <name type="scientific">Eumeta variegata</name>
    <name type="common">Bagworm moth</name>
    <name type="synonym">Eumeta japonica</name>
    <dbReference type="NCBI Taxonomy" id="151549"/>
    <lineage>
        <taxon>Eukaryota</taxon>
        <taxon>Metazoa</taxon>
        <taxon>Ecdysozoa</taxon>
        <taxon>Arthropoda</taxon>
        <taxon>Hexapoda</taxon>
        <taxon>Insecta</taxon>
        <taxon>Pterygota</taxon>
        <taxon>Neoptera</taxon>
        <taxon>Endopterygota</taxon>
        <taxon>Lepidoptera</taxon>
        <taxon>Glossata</taxon>
        <taxon>Ditrysia</taxon>
        <taxon>Tineoidea</taxon>
        <taxon>Psychidae</taxon>
        <taxon>Oiketicinae</taxon>
        <taxon>Eumeta</taxon>
    </lineage>
</organism>
<evidence type="ECO:0000313" key="3">
    <source>
        <dbReference type="Proteomes" id="UP000299102"/>
    </source>
</evidence>
<comment type="caution">
    <text evidence="2">The sequence shown here is derived from an EMBL/GenBank/DDBJ whole genome shotgun (WGS) entry which is preliminary data.</text>
</comment>